<evidence type="ECO:0000313" key="2">
    <source>
        <dbReference type="Proteomes" id="UP000042054"/>
    </source>
</evidence>
<dbReference type="EMBL" id="CTKE01000013">
    <property type="protein sequence ID" value="CQI92570.1"/>
    <property type="molecule type" value="Genomic_DNA"/>
</dbReference>
<sequence length="673" mass="74364">MSTVFTGNNVHVYFTGNVDNIYPTAPYTEITNISQFPVFSTSSNVNKIETFDESYSAIILGSMSIASIDIGVYYNSKNTTHSTLDDYYESSQELQLKISYVDSEKTESYVILNGQIVKYINNGSQEEAQTRSYTFETTQLISQGQVISEPLNRGDFGVGSDGIVYSQNTQTNGNGFFHLDKNANDNPLGVDLIGTQFINKEKYTHFLSTVAGVNPQLRVRGNGGDLIKVYTEYEKPTPHEIDAPTRDDLTNSIVNLKTHVSDNYYNKTQSDSTKNELNTNISNLKLYSDTQFSTKIELATEISTLTDFVALKYYNKVESDITKNELLTSISDLKLYSDTQFSTKIELATEISTLTDFVALKYYNKVESDITKAELNTNISNLKLYSDGVFATKLELSQATIEINDNREYVAANYYNKTQIDTTLKTKVDVNKLTGIAGDSRNLICDLGVIGKVLTVSFDDLIVQTESNVQYRTGIVLNKTIDLTIVGAGGMYGTANPVNGWLAVYAIYNPTDGSTSLLGLLHTNVAPNLFPNELPAGYTASALIMDWRVLTSKFTVGNWRGRTIQFPPQSVYTGTTEITSREIPLHSVSSFNSILVCVEGTCTVAGTTGAWFSLSPYSNPDFFVRGHNGSTIVIESFEITPDRRRISLGLYIYMTSQPAGTASNALSVMGYTI</sequence>
<protein>
    <submittedName>
        <fullName evidence="1">Tail fiber protein</fullName>
    </submittedName>
</protein>
<reference evidence="1 2" key="1">
    <citation type="submission" date="2015-03" db="EMBL/GenBank/DDBJ databases">
        <authorList>
            <person name="Murphy D."/>
        </authorList>
    </citation>
    <scope>NUCLEOTIDE SEQUENCE [LARGE SCALE GENOMIC DNA]</scope>
    <source>
        <strain evidence="1 2">68/02</strain>
    </source>
</reference>
<name>A0A0U1HUP4_YERRO</name>
<organism evidence="1 2">
    <name type="scientific">Yersinia rohdei</name>
    <dbReference type="NCBI Taxonomy" id="29485"/>
    <lineage>
        <taxon>Bacteria</taxon>
        <taxon>Pseudomonadati</taxon>
        <taxon>Pseudomonadota</taxon>
        <taxon>Gammaproteobacteria</taxon>
        <taxon>Enterobacterales</taxon>
        <taxon>Yersiniaceae</taxon>
        <taxon>Yersinia</taxon>
    </lineage>
</organism>
<dbReference type="OrthoDB" id="6481168at2"/>
<dbReference type="Proteomes" id="UP000042054">
    <property type="component" value="Unassembled WGS sequence"/>
</dbReference>
<proteinExistence type="predicted"/>
<dbReference type="RefSeq" id="WP_050535143.1">
    <property type="nucleotide sequence ID" value="NZ_CTKE01000013.1"/>
</dbReference>
<accession>A0A0U1HUP4</accession>
<evidence type="ECO:0000313" key="1">
    <source>
        <dbReference type="EMBL" id="CQI92570.1"/>
    </source>
</evidence>
<dbReference type="AlphaFoldDB" id="A0A0U1HUP4"/>
<gene>
    <name evidence="1" type="ORF">ERS008555_02700</name>
</gene>